<accession>A0AAP2ZAL8</accession>
<sequence>MIEECLVVEFAVSGDRCPLAEATATTGLTVDAEPPQRRRDGNTLLQFSGPADSGLAAVLDDDDRIRYLHVARTNDRQNFRCLSREPCVVHELIDVGFLVDSIQYVDGDERYTGAVVGRDVLQGVLEAAGDTIGVTLQRMYPLGDEDDQAVAHRWDISPAQEAALKTAYEMGYFEIPKAVAASEVAAELDIGKSAFLERLRRGQRGVFGQLFG</sequence>
<evidence type="ECO:0000256" key="1">
    <source>
        <dbReference type="ARBA" id="ARBA00023015"/>
    </source>
</evidence>
<comment type="caution">
    <text evidence="5">The sequence shown here is derived from an EMBL/GenBank/DDBJ whole genome shotgun (WGS) entry which is preliminary data.</text>
</comment>
<reference evidence="5 6" key="1">
    <citation type="submission" date="2022-09" db="EMBL/GenBank/DDBJ databases">
        <title>Enrichment on poylsaccharides allowed isolation of novel metabolic and taxonomic groups of Haloarchaea.</title>
        <authorList>
            <person name="Sorokin D.Y."/>
            <person name="Elcheninov A.G."/>
            <person name="Khizhniak T.V."/>
            <person name="Kolganova T.V."/>
            <person name="Kublanov I.V."/>
        </authorList>
    </citation>
    <scope>NUCLEOTIDE SEQUENCE [LARGE SCALE GENOMIC DNA]</scope>
    <source>
        <strain evidence="5 6">AArc-curdl1</strain>
    </source>
</reference>
<dbReference type="InterPro" id="IPR031803">
    <property type="entry name" value="BAT_GAF/HTH-assoc"/>
</dbReference>
<keyword evidence="2" id="KW-0804">Transcription</keyword>
<evidence type="ECO:0000259" key="4">
    <source>
        <dbReference type="Pfam" id="PF15915"/>
    </source>
</evidence>
<gene>
    <name evidence="5" type="ORF">OB919_17545</name>
</gene>
<dbReference type="Pfam" id="PF04967">
    <property type="entry name" value="HTH_10"/>
    <property type="match status" value="1"/>
</dbReference>
<evidence type="ECO:0000256" key="2">
    <source>
        <dbReference type="ARBA" id="ARBA00023163"/>
    </source>
</evidence>
<dbReference type="AlphaFoldDB" id="A0AAP2ZAL8"/>
<dbReference type="Proteomes" id="UP001321047">
    <property type="component" value="Unassembled WGS sequence"/>
</dbReference>
<dbReference type="PANTHER" id="PTHR34236:SF1">
    <property type="entry name" value="DIMETHYL SULFOXIDE REDUCTASE TRANSCRIPTIONAL ACTIVATOR"/>
    <property type="match status" value="1"/>
</dbReference>
<keyword evidence="1" id="KW-0805">Transcription regulation</keyword>
<dbReference type="PANTHER" id="PTHR34236">
    <property type="entry name" value="DIMETHYL SULFOXIDE REDUCTASE TRANSCRIPTIONAL ACTIVATOR"/>
    <property type="match status" value="1"/>
</dbReference>
<evidence type="ECO:0000259" key="3">
    <source>
        <dbReference type="Pfam" id="PF04967"/>
    </source>
</evidence>
<feature type="domain" description="HTH bat-type" evidence="3">
    <location>
        <begin position="157"/>
        <end position="206"/>
    </location>
</feature>
<feature type="domain" description="Bacterioopsin transcriptional activator GAF and HTH associated" evidence="4">
    <location>
        <begin position="7"/>
        <end position="131"/>
    </location>
</feature>
<dbReference type="InterPro" id="IPR007050">
    <property type="entry name" value="HTH_bacterioopsin"/>
</dbReference>
<dbReference type="EMBL" id="JAOPJZ010000022">
    <property type="protein sequence ID" value="MCU4753764.1"/>
    <property type="molecule type" value="Genomic_DNA"/>
</dbReference>
<dbReference type="Pfam" id="PF15915">
    <property type="entry name" value="BAT"/>
    <property type="match status" value="1"/>
</dbReference>
<name>A0AAP2ZAL8_9EURY</name>
<evidence type="ECO:0000313" key="5">
    <source>
        <dbReference type="EMBL" id="MCU4753764.1"/>
    </source>
</evidence>
<protein>
    <submittedName>
        <fullName evidence="5">Helix-turn-helix domain-containing protein</fullName>
    </submittedName>
</protein>
<keyword evidence="6" id="KW-1185">Reference proteome</keyword>
<evidence type="ECO:0000313" key="6">
    <source>
        <dbReference type="Proteomes" id="UP001321047"/>
    </source>
</evidence>
<organism evidence="5 6">
    <name type="scientific">Natronosalvus hydrolyticus</name>
    <dbReference type="NCBI Taxonomy" id="2979988"/>
    <lineage>
        <taxon>Archaea</taxon>
        <taxon>Methanobacteriati</taxon>
        <taxon>Methanobacteriota</taxon>
        <taxon>Stenosarchaea group</taxon>
        <taxon>Halobacteria</taxon>
        <taxon>Halobacteriales</taxon>
        <taxon>Natrialbaceae</taxon>
        <taxon>Natronosalvus</taxon>
    </lineage>
</organism>
<dbReference type="RefSeq" id="WP_342810073.1">
    <property type="nucleotide sequence ID" value="NZ_JAOPJZ010000022.1"/>
</dbReference>
<proteinExistence type="predicted"/>